<dbReference type="AlphaFoldDB" id="A0A5J5HL42"/>
<dbReference type="Gene3D" id="3.20.20.140">
    <property type="entry name" value="Metal-dependent hydrolases"/>
    <property type="match status" value="1"/>
</dbReference>
<dbReference type="GO" id="GO:0006046">
    <property type="term" value="P:N-acetylglucosamine catabolic process"/>
    <property type="evidence" value="ECO:0007669"/>
    <property type="project" value="TreeGrafter"/>
</dbReference>
<dbReference type="Gene3D" id="2.30.40.10">
    <property type="entry name" value="Urease, subunit C, domain 1"/>
    <property type="match status" value="1"/>
</dbReference>
<feature type="binding site" evidence="11">
    <location>
        <position position="206"/>
    </location>
    <ligand>
        <name>Zn(2+)</name>
        <dbReference type="ChEBI" id="CHEBI:29105"/>
    </ligand>
</feature>
<dbReference type="InterPro" id="IPR006680">
    <property type="entry name" value="Amidohydro-rel"/>
</dbReference>
<evidence type="ECO:0000256" key="3">
    <source>
        <dbReference type="ARBA" id="ARBA00018029"/>
    </source>
</evidence>
<sequence>MNQPNTIILLKGIQIYSEDRKIENGYIKLKDQKIIELGPMETLREEEHCEILTLPSAYKAVPGFIDVHIHGVNGADVMDATEESLDIMTKMLPSEGTTSFLATTMTQSSSEIEKALSNASQYISKQQDTGRAEIIGIHLEGPFVNPKMAGAQPREHMVHPNLDLFKKWQSLAKNRIKLVTLAPEQTGGLELVRYLKETGVVASIGHSDAVYEEVVDAIKAGANHVTHLYNQMRGLHHREPGVVGAAFLHQELKAEIIVDGVHVRSEMVQLAYKQKGSQGLILITDSMRAKCLKNGHYDLGGQDVTVQDGKAVLSDGTLAGSILKLGTAAKSILNYTGCSLEEVIEMASANPAKQLNIFNRKGSIKKGKDGDIVILNENLDVVMTFCRGKVAYKKEENGYEFD</sequence>
<comment type="caution">
    <text evidence="13">The sequence shown here is derived from an EMBL/GenBank/DDBJ whole genome shotgun (WGS) entry which is preliminary data.</text>
</comment>
<dbReference type="FunFam" id="3.20.20.140:FF:000004">
    <property type="entry name" value="N-acetylglucosamine-6-phosphate deacetylase"/>
    <property type="match status" value="1"/>
</dbReference>
<feature type="binding site" evidence="11">
    <location>
        <position position="140"/>
    </location>
    <ligand>
        <name>Zn(2+)</name>
        <dbReference type="ChEBI" id="CHEBI:29105"/>
    </ligand>
</feature>
<comment type="similarity">
    <text evidence="1 9">Belongs to the metallo-dependent hydrolases superfamily. NagA family.</text>
</comment>
<keyword evidence="4 11" id="KW-0479">Metal-binding</keyword>
<evidence type="ECO:0000256" key="5">
    <source>
        <dbReference type="ARBA" id="ARBA00022801"/>
    </source>
</evidence>
<protein>
    <recommendedName>
        <fullName evidence="3">N-acetylglucosamine-6-phosphate deacetylase</fullName>
        <ecNumber evidence="2">3.5.1.25</ecNumber>
    </recommendedName>
</protein>
<organism evidence="13 14">
    <name type="scientific">Niallia endozanthoxylica</name>
    <dbReference type="NCBI Taxonomy" id="2036016"/>
    <lineage>
        <taxon>Bacteria</taxon>
        <taxon>Bacillati</taxon>
        <taxon>Bacillota</taxon>
        <taxon>Bacilli</taxon>
        <taxon>Bacillales</taxon>
        <taxon>Bacillaceae</taxon>
        <taxon>Niallia</taxon>
    </lineage>
</organism>
<comment type="cofactor">
    <cofactor evidence="11">
        <name>a divalent metal cation</name>
        <dbReference type="ChEBI" id="CHEBI:60240"/>
    </cofactor>
    <text evidence="11">Binds 1 divalent metal cation per subunit.</text>
</comment>
<evidence type="ECO:0000256" key="6">
    <source>
        <dbReference type="ARBA" id="ARBA00023277"/>
    </source>
</evidence>
<feature type="domain" description="Amidohydrolase-related" evidence="12">
    <location>
        <begin position="61"/>
        <end position="390"/>
    </location>
</feature>
<name>A0A5J5HL42_9BACI</name>
<dbReference type="InterPro" id="IPR003764">
    <property type="entry name" value="GlcNAc_6-P_deAcase"/>
</dbReference>
<dbReference type="EC" id="3.5.1.25" evidence="2"/>
<evidence type="ECO:0000259" key="12">
    <source>
        <dbReference type="Pfam" id="PF01979"/>
    </source>
</evidence>
<comment type="pathway">
    <text evidence="8">Amino-sugar metabolism; N-acetylneuraminate degradation; D-fructose 6-phosphate from N-acetylneuraminate: step 4/5.</text>
</comment>
<reference evidence="13 14" key="1">
    <citation type="submission" date="2019-09" db="EMBL/GenBank/DDBJ databases">
        <title>Whole genome sequences of isolates from the Mars Exploration Rovers.</title>
        <authorList>
            <person name="Seuylemezian A."/>
            <person name="Vaishampayan P."/>
        </authorList>
    </citation>
    <scope>NUCLEOTIDE SEQUENCE [LARGE SCALE GENOMIC DNA]</scope>
    <source>
        <strain evidence="13 14">MER_TA_151</strain>
    </source>
</reference>
<dbReference type="SUPFAM" id="SSF51338">
    <property type="entry name" value="Composite domain of metallo-dependent hydrolases"/>
    <property type="match status" value="1"/>
</dbReference>
<dbReference type="InterPro" id="IPR011059">
    <property type="entry name" value="Metal-dep_hydrolase_composite"/>
</dbReference>
<dbReference type="Pfam" id="PF01979">
    <property type="entry name" value="Amidohydro_1"/>
    <property type="match status" value="1"/>
</dbReference>
<dbReference type="EMBL" id="VYKL01000028">
    <property type="protein sequence ID" value="KAA9021041.1"/>
    <property type="molecule type" value="Genomic_DNA"/>
</dbReference>
<dbReference type="OrthoDB" id="9776488at2"/>
<dbReference type="NCBIfam" id="TIGR00221">
    <property type="entry name" value="nagA"/>
    <property type="match status" value="1"/>
</dbReference>
<feature type="active site" description="Proton donor/acceptor" evidence="10">
    <location>
        <position position="285"/>
    </location>
</feature>
<evidence type="ECO:0000256" key="1">
    <source>
        <dbReference type="ARBA" id="ARBA00010716"/>
    </source>
</evidence>
<evidence type="ECO:0000256" key="2">
    <source>
        <dbReference type="ARBA" id="ARBA00011899"/>
    </source>
</evidence>
<feature type="binding site" evidence="11">
    <location>
        <position position="227"/>
    </location>
    <ligand>
        <name>Zn(2+)</name>
        <dbReference type="ChEBI" id="CHEBI:29105"/>
    </ligand>
</feature>
<evidence type="ECO:0000256" key="8">
    <source>
        <dbReference type="ARBA" id="ARBA00060590"/>
    </source>
</evidence>
<dbReference type="InterPro" id="IPR032466">
    <property type="entry name" value="Metal_Hydrolase"/>
</dbReference>
<dbReference type="Proteomes" id="UP000326671">
    <property type="component" value="Unassembled WGS sequence"/>
</dbReference>
<dbReference type="GO" id="GO:0008448">
    <property type="term" value="F:N-acetylglucosamine-6-phosphate deacetylase activity"/>
    <property type="evidence" value="ECO:0007669"/>
    <property type="project" value="UniProtKB-EC"/>
</dbReference>
<evidence type="ECO:0000313" key="14">
    <source>
        <dbReference type="Proteomes" id="UP000326671"/>
    </source>
</evidence>
<comment type="catalytic activity">
    <reaction evidence="7">
        <text>N-acetyl-D-glucosamine 6-phosphate + H2O = D-glucosamine 6-phosphate + acetate</text>
        <dbReference type="Rhea" id="RHEA:22936"/>
        <dbReference type="ChEBI" id="CHEBI:15377"/>
        <dbReference type="ChEBI" id="CHEBI:30089"/>
        <dbReference type="ChEBI" id="CHEBI:57513"/>
        <dbReference type="ChEBI" id="CHEBI:58725"/>
        <dbReference type="EC" id="3.5.1.25"/>
    </reaction>
</comment>
<evidence type="ECO:0000256" key="4">
    <source>
        <dbReference type="ARBA" id="ARBA00022723"/>
    </source>
</evidence>
<dbReference type="PANTHER" id="PTHR11113">
    <property type="entry name" value="N-ACETYLGLUCOSAMINE-6-PHOSPHATE DEACETYLASE"/>
    <property type="match status" value="1"/>
</dbReference>
<accession>A0A5J5HL42</accession>
<gene>
    <name evidence="13" type="primary">nagA</name>
    <name evidence="13" type="ORF">F4V44_18020</name>
</gene>
<keyword evidence="14" id="KW-1185">Reference proteome</keyword>
<dbReference type="RefSeq" id="WP_150441415.1">
    <property type="nucleotide sequence ID" value="NZ_VYKL01000028.1"/>
</dbReference>
<evidence type="ECO:0000256" key="9">
    <source>
        <dbReference type="PIRNR" id="PIRNR038994"/>
    </source>
</evidence>
<dbReference type="CDD" id="cd00854">
    <property type="entry name" value="NagA"/>
    <property type="match status" value="1"/>
</dbReference>
<dbReference type="PIRSF" id="PIRSF038994">
    <property type="entry name" value="NagA"/>
    <property type="match status" value="1"/>
</dbReference>
<evidence type="ECO:0000256" key="7">
    <source>
        <dbReference type="ARBA" id="ARBA00047647"/>
    </source>
</evidence>
<dbReference type="PANTHER" id="PTHR11113:SF14">
    <property type="entry name" value="N-ACETYLGLUCOSAMINE-6-PHOSPHATE DEACETYLASE"/>
    <property type="match status" value="1"/>
</dbReference>
<evidence type="ECO:0000256" key="10">
    <source>
        <dbReference type="PIRSR" id="PIRSR038994-1"/>
    </source>
</evidence>
<evidence type="ECO:0000256" key="11">
    <source>
        <dbReference type="PIRSR" id="PIRSR038994-3"/>
    </source>
</evidence>
<dbReference type="GO" id="GO:0046872">
    <property type="term" value="F:metal ion binding"/>
    <property type="evidence" value="ECO:0007669"/>
    <property type="project" value="UniProtKB-KW"/>
</dbReference>
<keyword evidence="6 9" id="KW-0119">Carbohydrate metabolism</keyword>
<keyword evidence="5 9" id="KW-0378">Hydrolase</keyword>
<dbReference type="SUPFAM" id="SSF51556">
    <property type="entry name" value="Metallo-dependent hydrolases"/>
    <property type="match status" value="1"/>
</dbReference>
<proteinExistence type="inferred from homology"/>
<evidence type="ECO:0000313" key="13">
    <source>
        <dbReference type="EMBL" id="KAA9021041.1"/>
    </source>
</evidence>